<comment type="subcellular location">
    <subcellularLocation>
        <location evidence="5">Cell membrane</location>
        <topology evidence="5">Multi-pass membrane protein</topology>
    </subcellularLocation>
    <subcellularLocation>
        <location evidence="1">Membrane</location>
        <topology evidence="1">Multi-pass membrane protein</topology>
    </subcellularLocation>
</comment>
<gene>
    <name evidence="8" type="ORF">CGZ92_10385</name>
</gene>
<evidence type="ECO:0000256" key="6">
    <source>
        <dbReference type="SAM" id="MobiDB-lite"/>
    </source>
</evidence>
<dbReference type="PANTHER" id="PTHR43839:SF3">
    <property type="entry name" value="OLIGOPEPTIDE ABC TRANSPORTER, PERMEASE PROTEIN"/>
    <property type="match status" value="1"/>
</dbReference>
<dbReference type="InterPro" id="IPR035906">
    <property type="entry name" value="MetI-like_sf"/>
</dbReference>
<feature type="transmembrane region" description="Helical" evidence="5">
    <location>
        <begin position="315"/>
        <end position="340"/>
    </location>
</feature>
<comment type="caution">
    <text evidence="8">The sequence shown here is derived from an EMBL/GenBank/DDBJ whole genome shotgun (WGS) entry which is preliminary data.</text>
</comment>
<organism evidence="8 9">
    <name type="scientific">Parenemella sanctibonifatiensis</name>
    <dbReference type="NCBI Taxonomy" id="2016505"/>
    <lineage>
        <taxon>Bacteria</taxon>
        <taxon>Bacillati</taxon>
        <taxon>Actinomycetota</taxon>
        <taxon>Actinomycetes</taxon>
        <taxon>Propionibacteriales</taxon>
        <taxon>Propionibacteriaceae</taxon>
        <taxon>Parenemella</taxon>
    </lineage>
</organism>
<evidence type="ECO:0000256" key="4">
    <source>
        <dbReference type="ARBA" id="ARBA00023136"/>
    </source>
</evidence>
<dbReference type="Proteomes" id="UP000216533">
    <property type="component" value="Unassembled WGS sequence"/>
</dbReference>
<dbReference type="PANTHER" id="PTHR43839">
    <property type="entry name" value="OPPC IN A BINDING PROTEIN-DEPENDENT TRANSPORT SYSTEM"/>
    <property type="match status" value="1"/>
</dbReference>
<keyword evidence="3 5" id="KW-1133">Transmembrane helix</keyword>
<dbReference type="SUPFAM" id="SSF161098">
    <property type="entry name" value="MetI-like"/>
    <property type="match status" value="1"/>
</dbReference>
<dbReference type="GO" id="GO:0005886">
    <property type="term" value="C:plasma membrane"/>
    <property type="evidence" value="ECO:0007669"/>
    <property type="project" value="UniProtKB-SubCell"/>
</dbReference>
<dbReference type="InterPro" id="IPR000515">
    <property type="entry name" value="MetI-like"/>
</dbReference>
<dbReference type="GO" id="GO:0055085">
    <property type="term" value="P:transmembrane transport"/>
    <property type="evidence" value="ECO:0007669"/>
    <property type="project" value="InterPro"/>
</dbReference>
<protein>
    <submittedName>
        <fullName evidence="8">Peptide ABC transporter permease</fullName>
    </submittedName>
</protein>
<dbReference type="Pfam" id="PF00528">
    <property type="entry name" value="BPD_transp_1"/>
    <property type="match status" value="1"/>
</dbReference>
<evidence type="ECO:0000313" key="8">
    <source>
        <dbReference type="EMBL" id="OYN85420.1"/>
    </source>
</evidence>
<dbReference type="Gene3D" id="1.10.3720.10">
    <property type="entry name" value="MetI-like"/>
    <property type="match status" value="1"/>
</dbReference>
<dbReference type="AlphaFoldDB" id="A0A255E283"/>
<dbReference type="EMBL" id="NMVI01000025">
    <property type="protein sequence ID" value="OYN85420.1"/>
    <property type="molecule type" value="Genomic_DNA"/>
</dbReference>
<feature type="transmembrane region" description="Helical" evidence="5">
    <location>
        <begin position="253"/>
        <end position="276"/>
    </location>
</feature>
<feature type="transmembrane region" description="Helical" evidence="5">
    <location>
        <begin position="227"/>
        <end position="247"/>
    </location>
</feature>
<feature type="compositionally biased region" description="Basic and acidic residues" evidence="6">
    <location>
        <begin position="10"/>
        <end position="29"/>
    </location>
</feature>
<comment type="similarity">
    <text evidence="5">Belongs to the binding-protein-dependent transport system permease family.</text>
</comment>
<proteinExistence type="inferred from homology"/>
<accession>A0A255E283</accession>
<name>A0A255E283_9ACTN</name>
<feature type="transmembrane region" description="Helical" evidence="5">
    <location>
        <begin position="360"/>
        <end position="383"/>
    </location>
</feature>
<feature type="region of interest" description="Disordered" evidence="6">
    <location>
        <begin position="1"/>
        <end position="40"/>
    </location>
</feature>
<dbReference type="Pfam" id="PF12911">
    <property type="entry name" value="OppC_N"/>
    <property type="match status" value="1"/>
</dbReference>
<dbReference type="PROSITE" id="PS50928">
    <property type="entry name" value="ABC_TM1"/>
    <property type="match status" value="1"/>
</dbReference>
<sequence length="396" mass="42632">MPPPAPQADSPHEDPTQDELVRSKPESRRQARRRKQALALRDGSASQTRLIWRKYRTNPLGLIGLGVLIVLYVIAAAPGFFSPHNATTSSPDYAGAPPQQLRFSPEHGLHVLGLTSETSLETLAREYTPDPEHVVELRLFAKGDPYKILGLIPADRHLIGPSDPNEPVYLLGADQAGVDMLSKINFGAQISLSIGLIGVLLSALLGIIVGGISGYFGGVADSLIQRVIEFIMSIPTLPLWLGLAAAIPPRWGIVQTYLVLTCILSLVGWTGMARVIRGRVLQARDEDFVTAARLDGAGHGRIILRHLMPSFMSHIIASLSLAVPSMILAETALSFLGMGLRAPAVSWGVLLRDAQQLQVVVNAPWMLLPGLAVVLTVVAFNFVGDALRDAADPYGK</sequence>
<dbReference type="CDD" id="cd06261">
    <property type="entry name" value="TM_PBP2"/>
    <property type="match status" value="1"/>
</dbReference>
<reference evidence="8 9" key="1">
    <citation type="submission" date="2017-07" db="EMBL/GenBank/DDBJ databases">
        <title>Draft whole genome sequences of clinical Proprionibacteriaceae strains.</title>
        <authorList>
            <person name="Bernier A.-M."/>
            <person name="Bernard K."/>
            <person name="Domingo M.-C."/>
        </authorList>
    </citation>
    <scope>NUCLEOTIDE SEQUENCE [LARGE SCALE GENOMIC DNA]</scope>
    <source>
        <strain evidence="8 9">NML 160184</strain>
    </source>
</reference>
<keyword evidence="5" id="KW-0813">Transport</keyword>
<feature type="transmembrane region" description="Helical" evidence="5">
    <location>
        <begin position="190"/>
        <end position="215"/>
    </location>
</feature>
<keyword evidence="4 5" id="KW-0472">Membrane</keyword>
<evidence type="ECO:0000256" key="3">
    <source>
        <dbReference type="ARBA" id="ARBA00022989"/>
    </source>
</evidence>
<feature type="transmembrane region" description="Helical" evidence="5">
    <location>
        <begin position="59"/>
        <end position="81"/>
    </location>
</feature>
<evidence type="ECO:0000256" key="2">
    <source>
        <dbReference type="ARBA" id="ARBA00022692"/>
    </source>
</evidence>
<keyword evidence="2 5" id="KW-0812">Transmembrane</keyword>
<dbReference type="InterPro" id="IPR025966">
    <property type="entry name" value="OppC_N"/>
</dbReference>
<evidence type="ECO:0000259" key="7">
    <source>
        <dbReference type="PROSITE" id="PS50928"/>
    </source>
</evidence>
<evidence type="ECO:0000313" key="9">
    <source>
        <dbReference type="Proteomes" id="UP000216533"/>
    </source>
</evidence>
<feature type="domain" description="ABC transmembrane type-1" evidence="7">
    <location>
        <begin position="188"/>
        <end position="384"/>
    </location>
</feature>
<evidence type="ECO:0000256" key="1">
    <source>
        <dbReference type="ARBA" id="ARBA00004141"/>
    </source>
</evidence>
<evidence type="ECO:0000256" key="5">
    <source>
        <dbReference type="RuleBase" id="RU363032"/>
    </source>
</evidence>